<comment type="caution">
    <text evidence="2">The sequence shown here is derived from an EMBL/GenBank/DDBJ whole genome shotgun (WGS) entry which is preliminary data.</text>
</comment>
<keyword evidence="3" id="KW-1185">Reference proteome</keyword>
<protein>
    <submittedName>
        <fullName evidence="2">Uncharacterized protein</fullName>
    </submittedName>
</protein>
<reference evidence="2 3" key="1">
    <citation type="journal article" date="2024" name="G3 (Bethesda)">
        <title>Genome assembly of Hibiscus sabdariffa L. provides insights into metabolisms of medicinal natural products.</title>
        <authorList>
            <person name="Kim T."/>
        </authorList>
    </citation>
    <scope>NUCLEOTIDE SEQUENCE [LARGE SCALE GENOMIC DNA]</scope>
    <source>
        <strain evidence="2">TK-2024</strain>
        <tissue evidence="2">Old leaves</tissue>
    </source>
</reference>
<feature type="region of interest" description="Disordered" evidence="1">
    <location>
        <begin position="1"/>
        <end position="67"/>
    </location>
</feature>
<proteinExistence type="predicted"/>
<sequence>MDYQDQIKIIHEARDEKVQQQEREKFVKESAPNPSNTELISAHENKMADMRPRHREEEHGYGDCNVG</sequence>
<evidence type="ECO:0000313" key="2">
    <source>
        <dbReference type="EMBL" id="KAK8501292.1"/>
    </source>
</evidence>
<dbReference type="Proteomes" id="UP001472677">
    <property type="component" value="Unassembled WGS sequence"/>
</dbReference>
<accession>A0ABR2B3D2</accession>
<feature type="compositionally biased region" description="Basic and acidic residues" evidence="1">
    <location>
        <begin position="41"/>
        <end position="61"/>
    </location>
</feature>
<gene>
    <name evidence="2" type="ORF">V6N12_008310</name>
</gene>
<organism evidence="2 3">
    <name type="scientific">Hibiscus sabdariffa</name>
    <name type="common">roselle</name>
    <dbReference type="NCBI Taxonomy" id="183260"/>
    <lineage>
        <taxon>Eukaryota</taxon>
        <taxon>Viridiplantae</taxon>
        <taxon>Streptophyta</taxon>
        <taxon>Embryophyta</taxon>
        <taxon>Tracheophyta</taxon>
        <taxon>Spermatophyta</taxon>
        <taxon>Magnoliopsida</taxon>
        <taxon>eudicotyledons</taxon>
        <taxon>Gunneridae</taxon>
        <taxon>Pentapetalae</taxon>
        <taxon>rosids</taxon>
        <taxon>malvids</taxon>
        <taxon>Malvales</taxon>
        <taxon>Malvaceae</taxon>
        <taxon>Malvoideae</taxon>
        <taxon>Hibiscus</taxon>
    </lineage>
</organism>
<feature type="compositionally biased region" description="Basic and acidic residues" evidence="1">
    <location>
        <begin position="8"/>
        <end position="28"/>
    </location>
</feature>
<evidence type="ECO:0000313" key="3">
    <source>
        <dbReference type="Proteomes" id="UP001472677"/>
    </source>
</evidence>
<dbReference type="EMBL" id="JBBPBM010000193">
    <property type="protein sequence ID" value="KAK8501292.1"/>
    <property type="molecule type" value="Genomic_DNA"/>
</dbReference>
<evidence type="ECO:0000256" key="1">
    <source>
        <dbReference type="SAM" id="MobiDB-lite"/>
    </source>
</evidence>
<name>A0ABR2B3D2_9ROSI</name>